<keyword evidence="4" id="KW-1003">Cell membrane</keyword>
<dbReference type="AlphaFoldDB" id="A0A562S7P9"/>
<keyword evidence="6" id="KW-0812">Transmembrane</keyword>
<evidence type="ECO:0000256" key="6">
    <source>
        <dbReference type="ARBA" id="ARBA00022692"/>
    </source>
</evidence>
<comment type="similarity">
    <text evidence="2">Belongs to the GSP K family.</text>
</comment>
<dbReference type="PANTHER" id="PTHR38831">
    <property type="entry name" value="TYPE II SECRETION SYSTEM PROTEIN K"/>
    <property type="match status" value="1"/>
</dbReference>
<evidence type="ECO:0000256" key="9">
    <source>
        <dbReference type="ARBA" id="ARBA00023136"/>
    </source>
</evidence>
<evidence type="ECO:0000256" key="3">
    <source>
        <dbReference type="ARBA" id="ARBA00022448"/>
    </source>
</evidence>
<keyword evidence="7" id="KW-0653">Protein transport</keyword>
<comment type="caution">
    <text evidence="11">The sequence shown here is derived from an EMBL/GenBank/DDBJ whole genome shotgun (WGS) entry which is preliminary data.</text>
</comment>
<sequence>MAGIPGRSMIQKSSGMALVAVLSMMLVLVALVTALHRQMGDTAFAARKTGDRMQARAAASGGVEVAMAILARDRELTESDSLQDIWNDPEALHMALAATGVSPLPEVYIEDELSKIQVNALVHRPNEVNGDQVQLWDRFLTALILNDDSLIGMRPSSIINPLIDWLDSGDDDRITGLDGAEADYYATLDPPYAPRNGPFTDLSELQRVRGVTPELWEKVGGAEGLGRFMTIWGVETRSGRRVEVDGRININTAPLEVIATLITETSSLHMAEEIQAFRDEKSEGIYVNDLEGDWYRRCAGCEDVPLAENLITRRSDIYRIVSRASQSGSEVEITAVVRREKDGESGRFFCRILRWSEE</sequence>
<dbReference type="Proteomes" id="UP000318307">
    <property type="component" value="Unassembled WGS sequence"/>
</dbReference>
<evidence type="ECO:0000256" key="8">
    <source>
        <dbReference type="ARBA" id="ARBA00022989"/>
    </source>
</evidence>
<keyword evidence="5" id="KW-0997">Cell inner membrane</keyword>
<dbReference type="SUPFAM" id="SSF158544">
    <property type="entry name" value="GspK insert domain-like"/>
    <property type="match status" value="1"/>
</dbReference>
<dbReference type="InterPro" id="IPR049031">
    <property type="entry name" value="T2SSK_SAM-like_1st"/>
</dbReference>
<organism evidence="11 12">
    <name type="scientific">Desulfobotulus alkaliphilus</name>
    <dbReference type="NCBI Taxonomy" id="622671"/>
    <lineage>
        <taxon>Bacteria</taxon>
        <taxon>Pseudomonadati</taxon>
        <taxon>Thermodesulfobacteriota</taxon>
        <taxon>Desulfobacteria</taxon>
        <taxon>Desulfobacterales</taxon>
        <taxon>Desulfobacteraceae</taxon>
        <taxon>Desulfobotulus</taxon>
    </lineage>
</organism>
<evidence type="ECO:0000256" key="7">
    <source>
        <dbReference type="ARBA" id="ARBA00022927"/>
    </source>
</evidence>
<evidence type="ECO:0000259" key="10">
    <source>
        <dbReference type="Pfam" id="PF21687"/>
    </source>
</evidence>
<dbReference type="GO" id="GO:0005886">
    <property type="term" value="C:plasma membrane"/>
    <property type="evidence" value="ECO:0007669"/>
    <property type="project" value="UniProtKB-SubCell"/>
</dbReference>
<gene>
    <name evidence="11" type="ORF">LZ24_00271</name>
</gene>
<dbReference type="Gene3D" id="1.10.40.60">
    <property type="entry name" value="EpsJ-like"/>
    <property type="match status" value="2"/>
</dbReference>
<dbReference type="InterPro" id="IPR038072">
    <property type="entry name" value="GspK_central_sf"/>
</dbReference>
<evidence type="ECO:0000313" key="12">
    <source>
        <dbReference type="Proteomes" id="UP000318307"/>
    </source>
</evidence>
<evidence type="ECO:0000256" key="1">
    <source>
        <dbReference type="ARBA" id="ARBA00004533"/>
    </source>
</evidence>
<evidence type="ECO:0000256" key="4">
    <source>
        <dbReference type="ARBA" id="ARBA00022475"/>
    </source>
</evidence>
<dbReference type="InterPro" id="IPR005628">
    <property type="entry name" value="GspK"/>
</dbReference>
<keyword evidence="12" id="KW-1185">Reference proteome</keyword>
<accession>A0A562S7P9</accession>
<evidence type="ECO:0000256" key="2">
    <source>
        <dbReference type="ARBA" id="ARBA00007246"/>
    </source>
</evidence>
<dbReference type="PIRSF" id="PIRSF002786">
    <property type="entry name" value="XcpX"/>
    <property type="match status" value="1"/>
</dbReference>
<dbReference type="GO" id="GO:0009306">
    <property type="term" value="P:protein secretion"/>
    <property type="evidence" value="ECO:0007669"/>
    <property type="project" value="InterPro"/>
</dbReference>
<feature type="domain" description="T2SS protein K first SAM-like" evidence="10">
    <location>
        <begin position="115"/>
        <end position="218"/>
    </location>
</feature>
<evidence type="ECO:0000313" key="11">
    <source>
        <dbReference type="EMBL" id="TWI77461.1"/>
    </source>
</evidence>
<dbReference type="Pfam" id="PF21687">
    <property type="entry name" value="T2SSK_1st"/>
    <property type="match status" value="1"/>
</dbReference>
<dbReference type="EMBL" id="VLLC01000001">
    <property type="protein sequence ID" value="TWI77461.1"/>
    <property type="molecule type" value="Genomic_DNA"/>
</dbReference>
<keyword evidence="8" id="KW-1133">Transmembrane helix</keyword>
<name>A0A562S7P9_9BACT</name>
<protein>
    <submittedName>
        <fullName evidence="11">General secretion pathway protein K</fullName>
    </submittedName>
</protein>
<reference evidence="11 12" key="1">
    <citation type="submission" date="2019-07" db="EMBL/GenBank/DDBJ databases">
        <title>Genome sequencing of 100 strains of the haloalkaliphilic chemolithoautotrophic sulfur-oxidizing bacterium Thioalkalivibrio.</title>
        <authorList>
            <person name="Muyzer G."/>
        </authorList>
    </citation>
    <scope>NUCLEOTIDE SEQUENCE [LARGE SCALE GENOMIC DNA]</scope>
    <source>
        <strain evidence="11 12">ASO4-4</strain>
    </source>
</reference>
<comment type="subcellular location">
    <subcellularLocation>
        <location evidence="1">Cell inner membrane</location>
    </subcellularLocation>
</comment>
<dbReference type="PANTHER" id="PTHR38831:SF2">
    <property type="entry name" value="TYPE II SECRETION SYSTEM PROTEIN K"/>
    <property type="match status" value="1"/>
</dbReference>
<dbReference type="Gene3D" id="3.30.1300.30">
    <property type="entry name" value="GSPII I/J protein-like"/>
    <property type="match status" value="1"/>
</dbReference>
<proteinExistence type="inferred from homology"/>
<keyword evidence="3" id="KW-0813">Transport</keyword>
<evidence type="ECO:0000256" key="5">
    <source>
        <dbReference type="ARBA" id="ARBA00022519"/>
    </source>
</evidence>
<keyword evidence="9" id="KW-0472">Membrane</keyword>